<dbReference type="AlphaFoldDB" id="A0A365L2K4"/>
<sequence length="81" mass="9357">MIVKQEIRKRYNNLNKKKTYACKPVSAEVLGDKELLDRKNRRKSSSGLIRIIQDFLLNSSFLFSTTLFYWSSVAPSSLVIT</sequence>
<keyword evidence="1" id="KW-0472">Membrane</keyword>
<accession>A0A365L2K4</accession>
<protein>
    <submittedName>
        <fullName evidence="2">Uncharacterized protein</fullName>
    </submittedName>
</protein>
<proteinExistence type="predicted"/>
<reference evidence="2 3" key="1">
    <citation type="submission" date="2018-06" db="EMBL/GenBank/DDBJ databases">
        <title>The draft genome sequences of strains SCU63 and S1.</title>
        <authorList>
            <person name="Gan L."/>
        </authorList>
    </citation>
    <scope>NUCLEOTIDE SEQUENCE [LARGE SCALE GENOMIC DNA]</scope>
    <source>
        <strain evidence="2 3">SCU63</strain>
    </source>
</reference>
<name>A0A365L2K4_9BACL</name>
<organism evidence="2 3">
    <name type="scientific">Planococcus halotolerans</name>
    <dbReference type="NCBI Taxonomy" id="2233542"/>
    <lineage>
        <taxon>Bacteria</taxon>
        <taxon>Bacillati</taxon>
        <taxon>Bacillota</taxon>
        <taxon>Bacilli</taxon>
        <taxon>Bacillales</taxon>
        <taxon>Caryophanaceae</taxon>
        <taxon>Planococcus</taxon>
    </lineage>
</organism>
<comment type="caution">
    <text evidence="2">The sequence shown here is derived from an EMBL/GenBank/DDBJ whole genome shotgun (WGS) entry which is preliminary data.</text>
</comment>
<evidence type="ECO:0000313" key="3">
    <source>
        <dbReference type="Proteomes" id="UP000251002"/>
    </source>
</evidence>
<evidence type="ECO:0000256" key="1">
    <source>
        <dbReference type="SAM" id="Phobius"/>
    </source>
</evidence>
<evidence type="ECO:0000313" key="2">
    <source>
        <dbReference type="EMBL" id="RAZ79658.1"/>
    </source>
</evidence>
<dbReference type="EMBL" id="QLZR01000002">
    <property type="protein sequence ID" value="RAZ79658.1"/>
    <property type="molecule type" value="Genomic_DNA"/>
</dbReference>
<gene>
    <name evidence="2" type="ORF">DP120_08665</name>
</gene>
<keyword evidence="3" id="KW-1185">Reference proteome</keyword>
<feature type="transmembrane region" description="Helical" evidence="1">
    <location>
        <begin position="48"/>
        <end position="70"/>
    </location>
</feature>
<keyword evidence="1" id="KW-1133">Transmembrane helix</keyword>
<dbReference type="Proteomes" id="UP000251002">
    <property type="component" value="Unassembled WGS sequence"/>
</dbReference>
<keyword evidence="1" id="KW-0812">Transmembrane</keyword>